<comment type="caution">
    <text evidence="9">The sequence shown here is derived from an EMBL/GenBank/DDBJ whole genome shotgun (WGS) entry which is preliminary data.</text>
</comment>
<dbReference type="GO" id="GO:0016787">
    <property type="term" value="F:hydrolase activity"/>
    <property type="evidence" value="ECO:0007669"/>
    <property type="project" value="UniProtKB-KW"/>
</dbReference>
<comment type="similarity">
    <text evidence="3">Belongs to the HARBI1 family.</text>
</comment>
<evidence type="ECO:0000313" key="10">
    <source>
        <dbReference type="Proteomes" id="UP001530400"/>
    </source>
</evidence>
<evidence type="ECO:0000256" key="5">
    <source>
        <dbReference type="ARBA" id="ARBA00022723"/>
    </source>
</evidence>
<evidence type="ECO:0000256" key="3">
    <source>
        <dbReference type="ARBA" id="ARBA00006958"/>
    </source>
</evidence>
<keyword evidence="10" id="KW-1185">Reference proteome</keyword>
<dbReference type="Proteomes" id="UP001530400">
    <property type="component" value="Unassembled WGS sequence"/>
</dbReference>
<proteinExistence type="inferred from homology"/>
<keyword evidence="5" id="KW-0479">Metal-binding</keyword>
<feature type="domain" description="DDE Tnp4" evidence="8">
    <location>
        <begin position="201"/>
        <end position="362"/>
    </location>
</feature>
<dbReference type="EMBL" id="JALLPJ020000639">
    <property type="protein sequence ID" value="KAL3786668.1"/>
    <property type="molecule type" value="Genomic_DNA"/>
</dbReference>
<organism evidence="9 10">
    <name type="scientific">Cyclotella atomus</name>
    <dbReference type="NCBI Taxonomy" id="382360"/>
    <lineage>
        <taxon>Eukaryota</taxon>
        <taxon>Sar</taxon>
        <taxon>Stramenopiles</taxon>
        <taxon>Ochrophyta</taxon>
        <taxon>Bacillariophyta</taxon>
        <taxon>Coscinodiscophyceae</taxon>
        <taxon>Thalassiosirophycidae</taxon>
        <taxon>Stephanodiscales</taxon>
        <taxon>Stephanodiscaceae</taxon>
        <taxon>Cyclotella</taxon>
    </lineage>
</organism>
<keyword evidence="6" id="KW-0378">Hydrolase</keyword>
<dbReference type="AlphaFoldDB" id="A0ABD3PF07"/>
<dbReference type="InterPro" id="IPR045249">
    <property type="entry name" value="HARBI1-like"/>
</dbReference>
<evidence type="ECO:0000313" key="9">
    <source>
        <dbReference type="EMBL" id="KAL3786668.1"/>
    </source>
</evidence>
<dbReference type="GO" id="GO:0046872">
    <property type="term" value="F:metal ion binding"/>
    <property type="evidence" value="ECO:0007669"/>
    <property type="project" value="UniProtKB-KW"/>
</dbReference>
<accession>A0ABD3PF07</accession>
<evidence type="ECO:0000256" key="6">
    <source>
        <dbReference type="ARBA" id="ARBA00022801"/>
    </source>
</evidence>
<evidence type="ECO:0000259" key="8">
    <source>
        <dbReference type="Pfam" id="PF13359"/>
    </source>
</evidence>
<reference evidence="9 10" key="1">
    <citation type="submission" date="2024-10" db="EMBL/GenBank/DDBJ databases">
        <title>Updated reference genomes for cyclostephanoid diatoms.</title>
        <authorList>
            <person name="Roberts W.R."/>
            <person name="Alverson A.J."/>
        </authorList>
    </citation>
    <scope>NUCLEOTIDE SEQUENCE [LARGE SCALE GENOMIC DNA]</scope>
    <source>
        <strain evidence="9 10">AJA010-31</strain>
    </source>
</reference>
<keyword evidence="7" id="KW-0539">Nucleus</keyword>
<protein>
    <recommendedName>
        <fullName evidence="8">DDE Tnp4 domain-containing protein</fullName>
    </recommendedName>
</protein>
<dbReference type="InterPro" id="IPR027806">
    <property type="entry name" value="HARBI1_dom"/>
</dbReference>
<evidence type="ECO:0000256" key="4">
    <source>
        <dbReference type="ARBA" id="ARBA00022722"/>
    </source>
</evidence>
<evidence type="ECO:0000256" key="7">
    <source>
        <dbReference type="ARBA" id="ARBA00023242"/>
    </source>
</evidence>
<dbReference type="PANTHER" id="PTHR22930:SF85">
    <property type="entry name" value="GH03217P-RELATED"/>
    <property type="match status" value="1"/>
</dbReference>
<dbReference type="GO" id="GO:0004518">
    <property type="term" value="F:nuclease activity"/>
    <property type="evidence" value="ECO:0007669"/>
    <property type="project" value="UniProtKB-KW"/>
</dbReference>
<evidence type="ECO:0000256" key="2">
    <source>
        <dbReference type="ARBA" id="ARBA00004123"/>
    </source>
</evidence>
<dbReference type="GO" id="GO:0005634">
    <property type="term" value="C:nucleus"/>
    <property type="evidence" value="ECO:0007669"/>
    <property type="project" value="UniProtKB-SubCell"/>
</dbReference>
<keyword evidence="4" id="KW-0540">Nuclease</keyword>
<name>A0ABD3PF07_9STRA</name>
<dbReference type="Pfam" id="PF13359">
    <property type="entry name" value="DDE_Tnp_4"/>
    <property type="match status" value="1"/>
</dbReference>
<evidence type="ECO:0000256" key="1">
    <source>
        <dbReference type="ARBA" id="ARBA00001968"/>
    </source>
</evidence>
<dbReference type="PANTHER" id="PTHR22930">
    <property type="match status" value="1"/>
</dbReference>
<comment type="subcellular location">
    <subcellularLocation>
        <location evidence="2">Nucleus</location>
    </subcellularLocation>
</comment>
<comment type="cofactor">
    <cofactor evidence="1">
        <name>a divalent metal cation</name>
        <dbReference type="ChEBI" id="CHEBI:60240"/>
    </cofactor>
</comment>
<gene>
    <name evidence="9" type="ORF">ACHAWO_013328</name>
</gene>
<sequence>MSNYSGSIPFKVTASENEYAQYEATLLKQAAAAIASSAAFFCLDQNDTNYTGRDEGAKTIKRERRDIEEYIGGLDDRNFRRKYRMDKDAFWLLLDIIETRLPSTGEDRKRGAVPNGPITKAARLSMALRYFAGGDPLDISDVHGVGDDEVLSSVWSVVDAIHLSPELNIRFPETYEEQTLCMEGFRSRSKINIDCCIGSIDGMLIWMNKPTIADQVNIGFGPTKFFCGRKKKYGLNMMGVCDSRRRFIWVEVNMPGASSDFYAFDQSSLKKKLETDGFLRPGFCLFGDNAYVNSPYMCVPWRNVKGGAKDAMNFLHSSLRICIECAFGILVHRWGILRKPMAVNLTVQKISSMVLALCKLHNFCIEKCSDAVDCPDDRDISNISLEGGLFLPRMDNNKNAFWECDLNVATQHDRLDGLLDGGAHMDDHTMSQRRVYRAETDLPCHRILSYCEALNLERPDYSTRRMEIERMVELN</sequence>